<proteinExistence type="predicted"/>
<dbReference type="RefSeq" id="WP_052511510.1">
    <property type="nucleotide sequence ID" value="NZ_BAND01000005.1"/>
</dbReference>
<evidence type="ECO:0000313" key="1">
    <source>
        <dbReference type="EMBL" id="GAJ27617.1"/>
    </source>
</evidence>
<dbReference type="EMBL" id="BAND01000005">
    <property type="protein sequence ID" value="GAJ27617.1"/>
    <property type="molecule type" value="Genomic_DNA"/>
</dbReference>
<protein>
    <submittedName>
        <fullName evidence="1">Uncharacterized protein</fullName>
    </submittedName>
</protein>
<keyword evidence="2" id="KW-1185">Reference proteome</keyword>
<reference evidence="2" key="1">
    <citation type="journal article" date="2014" name="FEMS Microbiol. Lett.">
        <title>Draft Genomic DNA Sequence of the Facultatively Methylotrophic Bacterium Acidomonas methanolica type strain MB58.</title>
        <authorList>
            <person name="Higashiura N."/>
            <person name="Hadano H."/>
            <person name="Hirakawa H."/>
            <person name="Matsutani M."/>
            <person name="Takabe S."/>
            <person name="Matsushita K."/>
            <person name="Azuma Y."/>
        </authorList>
    </citation>
    <scope>NUCLEOTIDE SEQUENCE [LARGE SCALE GENOMIC DNA]</scope>
    <source>
        <strain evidence="2">MB58</strain>
    </source>
</reference>
<gene>
    <name evidence="1" type="ORF">Amme_005_005</name>
</gene>
<evidence type="ECO:0000313" key="2">
    <source>
        <dbReference type="Proteomes" id="UP000019760"/>
    </source>
</evidence>
<dbReference type="Proteomes" id="UP000019760">
    <property type="component" value="Unassembled WGS sequence"/>
</dbReference>
<sequence length="189" mass="20692">MLAIETWPDPSRGNAPRVRAAADPAILLDLAETALDMLVWGRRVPLVWQEELERCDPLPCDGFSLEGTLDAVTAGLRDAARTLHYPAFLMEDVEQTVALVAALAFSNRLSLCVRSVPPEGMELPGDVTALRLACCYGGVLDWVSGRALHAAWRARERIDGRRRLKPGRLTTALRCPPVFSRAGRPARPA</sequence>
<dbReference type="AlphaFoldDB" id="A0A023D0F9"/>
<comment type="caution">
    <text evidence="1">The sequence shown here is derived from an EMBL/GenBank/DDBJ whole genome shotgun (WGS) entry which is preliminary data.</text>
</comment>
<organism evidence="1 2">
    <name type="scientific">Acidomonas methanolica NBRC 104435</name>
    <dbReference type="NCBI Taxonomy" id="1231351"/>
    <lineage>
        <taxon>Bacteria</taxon>
        <taxon>Pseudomonadati</taxon>
        <taxon>Pseudomonadota</taxon>
        <taxon>Alphaproteobacteria</taxon>
        <taxon>Acetobacterales</taxon>
        <taxon>Acetobacteraceae</taxon>
        <taxon>Acidomonas</taxon>
    </lineage>
</organism>
<dbReference type="OrthoDB" id="7221911at2"/>
<reference evidence="1 2" key="2">
    <citation type="journal article" date="2014" name="FEMS Microbiol. Lett.">
        <title>Draft genomic DNA sequence of the facultatively methylotrophic bacterium Acidomonas methanolica type strain MB58.</title>
        <authorList>
            <person name="Higashiura N."/>
            <person name="Hadano H."/>
            <person name="Hirakawa H."/>
            <person name="Matsutani M."/>
            <person name="Takabe S."/>
            <person name="Matsushita K."/>
            <person name="Azuma Y."/>
        </authorList>
    </citation>
    <scope>NUCLEOTIDE SEQUENCE [LARGE SCALE GENOMIC DNA]</scope>
    <source>
        <strain evidence="1 2">MB58</strain>
    </source>
</reference>
<name>A0A023D0F9_ACIMT</name>
<accession>A0A023D0F9</accession>